<accession>A0A060C0C8</accession>
<protein>
    <submittedName>
        <fullName evidence="1">CAZy families GH24 protein</fullName>
    </submittedName>
</protein>
<feature type="non-terminal residue" evidence="1">
    <location>
        <position position="1"/>
    </location>
</feature>
<dbReference type="EMBL" id="KF118937">
    <property type="protein sequence ID" value="AIA86201.1"/>
    <property type="molecule type" value="Genomic_DNA"/>
</dbReference>
<reference evidence="1" key="1">
    <citation type="journal article" date="2013" name="Environ. Microbiol.">
        <title>Seasonally variable intestinal metagenomes of the red palm weevil (Rhynchophorus ferrugineus).</title>
        <authorList>
            <person name="Jia S."/>
            <person name="Zhang X."/>
            <person name="Zhang G."/>
            <person name="Yin A."/>
            <person name="Zhang S."/>
            <person name="Li F."/>
            <person name="Wang L."/>
            <person name="Zhao D."/>
            <person name="Yun Q."/>
            <person name="Tala"/>
            <person name="Wang J."/>
            <person name="Sun G."/>
            <person name="Baabdullah M."/>
            <person name="Yu X."/>
            <person name="Hu S."/>
            <person name="Al-Mssallem I.S."/>
            <person name="Yu J."/>
        </authorList>
    </citation>
    <scope>NUCLEOTIDE SEQUENCE</scope>
</reference>
<dbReference type="AlphaFoldDB" id="A0A060C0C8"/>
<name>A0A060C0C8_9BACT</name>
<organism evidence="1">
    <name type="scientific">uncultured Parabacteroides sp</name>
    <dbReference type="NCBI Taxonomy" id="512312"/>
    <lineage>
        <taxon>Bacteria</taxon>
        <taxon>Pseudomonadati</taxon>
        <taxon>Bacteroidota</taxon>
        <taxon>Bacteroidia</taxon>
        <taxon>Bacteroidales</taxon>
        <taxon>Tannerellaceae</taxon>
        <taxon>Parabacteroides</taxon>
        <taxon>environmental samples</taxon>
    </lineage>
</organism>
<proteinExistence type="predicted"/>
<sequence>CQFYQGGPGGQTHGKFYLPKANPNSESKEIDIDRMKLQYLLLALTLIFTMTVSAKERSPTRPSYCDPVKYESAVRIIKYYETLHRDSWPYVGFGHRIQPNEKLKVNISYRQADILLRSDLNKLLHYFKDYGDKALLLSVLAYMLA</sequence>
<evidence type="ECO:0000313" key="1">
    <source>
        <dbReference type="EMBL" id="AIA86201.1"/>
    </source>
</evidence>